<proteinExistence type="predicted"/>
<reference evidence="3" key="1">
    <citation type="journal article" date="2019" name="Plant Biotechnol. J.">
        <title>Genome sequencing of the Australian wild diploid species Gossypium australe highlights disease resistance and delayed gland morphogenesis.</title>
        <authorList>
            <person name="Cai Y."/>
            <person name="Cai X."/>
            <person name="Wang Q."/>
            <person name="Wang P."/>
            <person name="Zhang Y."/>
            <person name="Cai C."/>
            <person name="Xu Y."/>
            <person name="Wang K."/>
            <person name="Zhou Z."/>
            <person name="Wang C."/>
            <person name="Geng S."/>
            <person name="Li B."/>
            <person name="Dong Q."/>
            <person name="Hou Y."/>
            <person name="Wang H."/>
            <person name="Ai P."/>
            <person name="Liu Z."/>
            <person name="Yi F."/>
            <person name="Sun M."/>
            <person name="An G."/>
            <person name="Cheng J."/>
            <person name="Zhang Y."/>
            <person name="Shi Q."/>
            <person name="Xie Y."/>
            <person name="Shi X."/>
            <person name="Chang Y."/>
            <person name="Huang F."/>
            <person name="Chen Y."/>
            <person name="Hong S."/>
            <person name="Mi L."/>
            <person name="Sun Q."/>
            <person name="Zhang L."/>
            <person name="Zhou B."/>
            <person name="Peng R."/>
            <person name="Zhang X."/>
            <person name="Liu F."/>
        </authorList>
    </citation>
    <scope>NUCLEOTIDE SEQUENCE [LARGE SCALE GENOMIC DNA]</scope>
    <source>
        <strain evidence="3">cv. PA1801</strain>
    </source>
</reference>
<feature type="transmembrane region" description="Helical" evidence="1">
    <location>
        <begin position="12"/>
        <end position="38"/>
    </location>
</feature>
<accession>A0A5B6W1J7</accession>
<evidence type="ECO:0000313" key="3">
    <source>
        <dbReference type="Proteomes" id="UP000325315"/>
    </source>
</evidence>
<organism evidence="2 3">
    <name type="scientific">Gossypium australe</name>
    <dbReference type="NCBI Taxonomy" id="47621"/>
    <lineage>
        <taxon>Eukaryota</taxon>
        <taxon>Viridiplantae</taxon>
        <taxon>Streptophyta</taxon>
        <taxon>Embryophyta</taxon>
        <taxon>Tracheophyta</taxon>
        <taxon>Spermatophyta</taxon>
        <taxon>Magnoliopsida</taxon>
        <taxon>eudicotyledons</taxon>
        <taxon>Gunneridae</taxon>
        <taxon>Pentapetalae</taxon>
        <taxon>rosids</taxon>
        <taxon>malvids</taxon>
        <taxon>Malvales</taxon>
        <taxon>Malvaceae</taxon>
        <taxon>Malvoideae</taxon>
        <taxon>Gossypium</taxon>
    </lineage>
</organism>
<sequence length="105" mass="12338">MNSFSAPMWIWYMYELSLILACCFIELGSSFSLCIYYLQYLHPFQLYLRCSEASGSCQTVMEMTKSGKDSCNYRPYQSCQSGTLFIRRSWNVSMIREFYSWGSTL</sequence>
<name>A0A5B6W1J7_9ROSI</name>
<gene>
    <name evidence="2" type="ORF">EPI10_025364</name>
</gene>
<keyword evidence="1" id="KW-1133">Transmembrane helix</keyword>
<dbReference type="EMBL" id="SMMG02000005">
    <property type="protein sequence ID" value="KAA3475143.1"/>
    <property type="molecule type" value="Genomic_DNA"/>
</dbReference>
<dbReference type="AlphaFoldDB" id="A0A5B6W1J7"/>
<keyword evidence="3" id="KW-1185">Reference proteome</keyword>
<dbReference type="Proteomes" id="UP000325315">
    <property type="component" value="Unassembled WGS sequence"/>
</dbReference>
<evidence type="ECO:0000313" key="2">
    <source>
        <dbReference type="EMBL" id="KAA3475143.1"/>
    </source>
</evidence>
<evidence type="ECO:0000256" key="1">
    <source>
        <dbReference type="SAM" id="Phobius"/>
    </source>
</evidence>
<keyword evidence="1" id="KW-0812">Transmembrane</keyword>
<protein>
    <submittedName>
        <fullName evidence="2">Uncharacterized protein</fullName>
    </submittedName>
</protein>
<comment type="caution">
    <text evidence="2">The sequence shown here is derived from an EMBL/GenBank/DDBJ whole genome shotgun (WGS) entry which is preliminary data.</text>
</comment>
<keyword evidence="1" id="KW-0472">Membrane</keyword>